<evidence type="ECO:0000256" key="9">
    <source>
        <dbReference type="RuleBase" id="RU003357"/>
    </source>
</evidence>
<comment type="similarity">
    <text evidence="8 9">Belongs to the TonB-dependent receptor family.</text>
</comment>
<dbReference type="Gene3D" id="2.170.130.10">
    <property type="entry name" value="TonB-dependent receptor, plug domain"/>
    <property type="match status" value="1"/>
</dbReference>
<dbReference type="Gene3D" id="2.60.40.1120">
    <property type="entry name" value="Carboxypeptidase-like, regulatory domain"/>
    <property type="match status" value="1"/>
</dbReference>
<keyword evidence="4 8" id="KW-0812">Transmembrane</keyword>
<evidence type="ECO:0000256" key="6">
    <source>
        <dbReference type="ARBA" id="ARBA00023136"/>
    </source>
</evidence>
<evidence type="ECO:0000256" key="10">
    <source>
        <dbReference type="SAM" id="SignalP"/>
    </source>
</evidence>
<evidence type="ECO:0000256" key="2">
    <source>
        <dbReference type="ARBA" id="ARBA00022448"/>
    </source>
</evidence>
<dbReference type="Gene3D" id="2.40.170.20">
    <property type="entry name" value="TonB-dependent receptor, beta-barrel domain"/>
    <property type="match status" value="1"/>
</dbReference>
<dbReference type="InterPro" id="IPR008969">
    <property type="entry name" value="CarboxyPept-like_regulatory"/>
</dbReference>
<dbReference type="InterPro" id="IPR000531">
    <property type="entry name" value="Beta-barrel_TonB"/>
</dbReference>
<dbReference type="FunFam" id="2.170.130.10:FF:000008">
    <property type="entry name" value="SusC/RagA family TonB-linked outer membrane protein"/>
    <property type="match status" value="1"/>
</dbReference>
<evidence type="ECO:0000256" key="4">
    <source>
        <dbReference type="ARBA" id="ARBA00022692"/>
    </source>
</evidence>
<feature type="domain" description="TonB-dependent receptor plug" evidence="12">
    <location>
        <begin position="126"/>
        <end position="232"/>
    </location>
</feature>
<sequence>MNGKPKTSVMASMRRVVLLIFATLWAFAALGQQHTVTGVVTSAEDGQPLPQLSVALKGTTQGVVTDLEGRYRITVPGPEAVLQFVYMGMATQEITVGDRTELNVVMQPGDVAIDQAVVVGYGTVRKSELTGAVASVDKEKLQNVPVTDMVQAMQGKIAGVQVLSTNGRAGSDMQISIRGTGSLSASQSPLYVIDGVPMSSMSSVAPEDVQSIEILKDAASAAIYGSRASNGVVLITTKRGEYTGNGHITVNSTFGIQQPVKLPKLLNAAEYKMIHDVARANYMADIASGLERAPRNPKILDPLPDPKYDINYMKLVLRSFSKYHSHTVNMDGGNESTRYFISGNFMQQEGIVKLDEFQRFRMRSNVDHKFNRYLKVGLNANGRIVHGVGVAGDNNVYSPWSAAMNARPDTNPYDDEGKVYPTPGFTNPLGAFQRDNSTDTKALNGTFNFEVTPIEGLVWHSTYTGGFSTQSFHNFDPPSSLRGTVNKIPKGFAVYMTDIQMIYQLENTVNYSGIAFDDKFSYTALVGHSFYKSMLEHSEVGGEGFSTDDIKWLDAAGKITGGGSNRSSSALESYFSRLQLGWDRKYNLMLSIRADGTSRFAKKNRWGVFPAASAGWNLHEEEFMKFGWLNELKVRVSYGLTGNQAGISTNLAQDLLAGGYNQGGRAGLAARRLYNPNLHWEKGHSANIGIDFSALDNRIDFSVDLYHKITTDLLYAINVPQESGYTTMASNDGGKIRNRGVEVSVNGVPYQSEDRKIRWTVSANFTYNENRVLELGNKKGYYTTGFASIVKQGHPLGSFYLLEALGIAKEPYYYSSYVDENGRVQQKVVQPGDVIYRDVNGDGKIDDNDNVLFRGGVAPIFGGFSTALDCYGFDLSLNFQYAIGRKIYAMYREDQRTGAPKGGPSYSHNMDKGQLDYWSPSNPNAKNPRPYLNGTAATWNNLRSSRNLEKGDYLRCQDITLGYTFTKTFKIPYIQQLRLYAQVRNAFTVTPYTGLDPEGQNDTDPVYAGFDQHGIPNMRVYAVGLNIKF</sequence>
<dbReference type="Pfam" id="PF07715">
    <property type="entry name" value="Plug"/>
    <property type="match status" value="1"/>
</dbReference>
<dbReference type="InterPro" id="IPR012910">
    <property type="entry name" value="Plug_dom"/>
</dbReference>
<evidence type="ECO:0000256" key="1">
    <source>
        <dbReference type="ARBA" id="ARBA00004571"/>
    </source>
</evidence>
<dbReference type="InterPro" id="IPR036942">
    <property type="entry name" value="Beta-barrel_TonB_sf"/>
</dbReference>
<accession>A0A0Q4B9T7</accession>
<dbReference type="InterPro" id="IPR023996">
    <property type="entry name" value="TonB-dep_OMP_SusC/RagA"/>
</dbReference>
<organism evidence="13 14">
    <name type="scientific">Candidatus [Bacteroides] periocalifornicus</name>
    <dbReference type="NCBI Taxonomy" id="1702214"/>
    <lineage>
        <taxon>Bacteria</taxon>
        <taxon>Pseudomonadati</taxon>
        <taxon>Bacteroidota</taxon>
    </lineage>
</organism>
<feature type="chain" id="PRO_5006212559" description="SusC/RagA family TonB-linked outer membrane protein" evidence="10">
    <location>
        <begin position="29"/>
        <end position="1029"/>
    </location>
</feature>
<keyword evidence="5 9" id="KW-0798">TonB box</keyword>
<evidence type="ECO:0000256" key="7">
    <source>
        <dbReference type="ARBA" id="ARBA00023237"/>
    </source>
</evidence>
<keyword evidence="3 8" id="KW-1134">Transmembrane beta strand</keyword>
<dbReference type="PATRIC" id="fig|1702214.3.peg.96"/>
<dbReference type="PROSITE" id="PS52016">
    <property type="entry name" value="TONB_DEPENDENT_REC_3"/>
    <property type="match status" value="1"/>
</dbReference>
<evidence type="ECO:0000259" key="11">
    <source>
        <dbReference type="Pfam" id="PF00593"/>
    </source>
</evidence>
<dbReference type="AlphaFoldDB" id="A0A0Q4B9T7"/>
<name>A0A0Q4B9T7_9BACT</name>
<dbReference type="Proteomes" id="UP000054172">
    <property type="component" value="Unassembled WGS sequence"/>
</dbReference>
<evidence type="ECO:0000256" key="3">
    <source>
        <dbReference type="ARBA" id="ARBA00022452"/>
    </source>
</evidence>
<feature type="signal peptide" evidence="10">
    <location>
        <begin position="1"/>
        <end position="28"/>
    </location>
</feature>
<evidence type="ECO:0000313" key="13">
    <source>
        <dbReference type="EMBL" id="KQM09383.1"/>
    </source>
</evidence>
<dbReference type="InterPro" id="IPR023997">
    <property type="entry name" value="TonB-dep_OMP_SusC/RagA_CS"/>
</dbReference>
<keyword evidence="7 8" id="KW-0998">Cell outer membrane</keyword>
<evidence type="ECO:0000259" key="12">
    <source>
        <dbReference type="Pfam" id="PF07715"/>
    </source>
</evidence>
<keyword evidence="10" id="KW-0732">Signal</keyword>
<keyword evidence="6 8" id="KW-0472">Membrane</keyword>
<dbReference type="InterPro" id="IPR037066">
    <property type="entry name" value="Plug_dom_sf"/>
</dbReference>
<dbReference type="Pfam" id="PF13715">
    <property type="entry name" value="CarbopepD_reg_2"/>
    <property type="match status" value="1"/>
</dbReference>
<gene>
    <name evidence="13" type="ORF">AL399_02060</name>
</gene>
<dbReference type="SUPFAM" id="SSF49464">
    <property type="entry name" value="Carboxypeptidase regulatory domain-like"/>
    <property type="match status" value="1"/>
</dbReference>
<dbReference type="Pfam" id="PF00593">
    <property type="entry name" value="TonB_dep_Rec_b-barrel"/>
    <property type="match status" value="1"/>
</dbReference>
<dbReference type="STRING" id="1702214.AL399_02060"/>
<feature type="domain" description="TonB-dependent receptor-like beta-barrel" evidence="11">
    <location>
        <begin position="390"/>
        <end position="782"/>
    </location>
</feature>
<proteinExistence type="inferred from homology"/>
<evidence type="ECO:0008006" key="15">
    <source>
        <dbReference type="Google" id="ProtNLM"/>
    </source>
</evidence>
<keyword evidence="14" id="KW-1185">Reference proteome</keyword>
<evidence type="ECO:0000256" key="5">
    <source>
        <dbReference type="ARBA" id="ARBA00023077"/>
    </source>
</evidence>
<dbReference type="SUPFAM" id="SSF56935">
    <property type="entry name" value="Porins"/>
    <property type="match status" value="1"/>
</dbReference>
<comment type="caution">
    <text evidence="13">The sequence shown here is derived from an EMBL/GenBank/DDBJ whole genome shotgun (WGS) entry which is preliminary data.</text>
</comment>
<evidence type="ECO:0000256" key="8">
    <source>
        <dbReference type="PROSITE-ProRule" id="PRU01360"/>
    </source>
</evidence>
<dbReference type="NCBIfam" id="TIGR04056">
    <property type="entry name" value="OMP_RagA_SusC"/>
    <property type="match status" value="1"/>
</dbReference>
<dbReference type="NCBIfam" id="TIGR04057">
    <property type="entry name" value="SusC_RagA_signa"/>
    <property type="match status" value="1"/>
</dbReference>
<keyword evidence="2 8" id="KW-0813">Transport</keyword>
<dbReference type="EMBL" id="LIIK01000006">
    <property type="protein sequence ID" value="KQM09383.1"/>
    <property type="molecule type" value="Genomic_DNA"/>
</dbReference>
<comment type="subcellular location">
    <subcellularLocation>
        <location evidence="1 8">Cell outer membrane</location>
        <topology evidence="1 8">Multi-pass membrane protein</topology>
    </subcellularLocation>
</comment>
<dbReference type="GO" id="GO:0009279">
    <property type="term" value="C:cell outer membrane"/>
    <property type="evidence" value="ECO:0007669"/>
    <property type="project" value="UniProtKB-SubCell"/>
</dbReference>
<evidence type="ECO:0000313" key="14">
    <source>
        <dbReference type="Proteomes" id="UP000054172"/>
    </source>
</evidence>
<protein>
    <recommendedName>
        <fullName evidence="15">SusC/RagA family TonB-linked outer membrane protein</fullName>
    </recommendedName>
</protein>
<reference evidence="13" key="1">
    <citation type="submission" date="2015-08" db="EMBL/GenBank/DDBJ databases">
        <title>Candidatus Bacteriodes Periocalifornicus.</title>
        <authorList>
            <person name="McLean J.S."/>
            <person name="Kelley S."/>
        </authorList>
    </citation>
    <scope>NUCLEOTIDE SEQUENCE [LARGE SCALE GENOMIC DNA]</scope>
    <source>
        <strain evidence="13">12B</strain>
    </source>
</reference>
<dbReference type="InterPro" id="IPR039426">
    <property type="entry name" value="TonB-dep_rcpt-like"/>
</dbReference>